<evidence type="ECO:0000313" key="1">
    <source>
        <dbReference type="EMBL" id="KAK3727726.1"/>
    </source>
</evidence>
<gene>
    <name evidence="1" type="ORF">RRG08_032682</name>
</gene>
<comment type="caution">
    <text evidence="1">The sequence shown here is derived from an EMBL/GenBank/DDBJ whole genome shotgun (WGS) entry which is preliminary data.</text>
</comment>
<evidence type="ECO:0000313" key="2">
    <source>
        <dbReference type="Proteomes" id="UP001283361"/>
    </source>
</evidence>
<dbReference type="EMBL" id="JAWDGP010007236">
    <property type="protein sequence ID" value="KAK3727726.1"/>
    <property type="molecule type" value="Genomic_DNA"/>
</dbReference>
<protein>
    <submittedName>
        <fullName evidence="1">Uncharacterized protein</fullName>
    </submittedName>
</protein>
<dbReference type="Proteomes" id="UP001283361">
    <property type="component" value="Unassembled WGS sequence"/>
</dbReference>
<name>A0AAE1CQB6_9GAST</name>
<accession>A0AAE1CQB6</accession>
<sequence length="67" mass="7641">MVVCPCSSTPAFSERLKLIPSYAELSRLSHDLPDPLQVEVISRPRLSVERRYDVINVVKSRETWGGR</sequence>
<organism evidence="1 2">
    <name type="scientific">Elysia crispata</name>
    <name type="common">lettuce slug</name>
    <dbReference type="NCBI Taxonomy" id="231223"/>
    <lineage>
        <taxon>Eukaryota</taxon>
        <taxon>Metazoa</taxon>
        <taxon>Spiralia</taxon>
        <taxon>Lophotrochozoa</taxon>
        <taxon>Mollusca</taxon>
        <taxon>Gastropoda</taxon>
        <taxon>Heterobranchia</taxon>
        <taxon>Euthyneura</taxon>
        <taxon>Panpulmonata</taxon>
        <taxon>Sacoglossa</taxon>
        <taxon>Placobranchoidea</taxon>
        <taxon>Plakobranchidae</taxon>
        <taxon>Elysia</taxon>
    </lineage>
</organism>
<keyword evidence="2" id="KW-1185">Reference proteome</keyword>
<dbReference type="AlphaFoldDB" id="A0AAE1CQB6"/>
<proteinExistence type="predicted"/>
<reference evidence="1" key="1">
    <citation type="journal article" date="2023" name="G3 (Bethesda)">
        <title>A reference genome for the long-term kleptoplast-retaining sea slug Elysia crispata morphotype clarki.</title>
        <authorList>
            <person name="Eastman K.E."/>
            <person name="Pendleton A.L."/>
            <person name="Shaikh M.A."/>
            <person name="Suttiyut T."/>
            <person name="Ogas R."/>
            <person name="Tomko P."/>
            <person name="Gavelis G."/>
            <person name="Widhalm J.R."/>
            <person name="Wisecaver J.H."/>
        </authorList>
    </citation>
    <scope>NUCLEOTIDE SEQUENCE</scope>
    <source>
        <strain evidence="1">ECLA1</strain>
    </source>
</reference>